<evidence type="ECO:0008006" key="3">
    <source>
        <dbReference type="Google" id="ProtNLM"/>
    </source>
</evidence>
<dbReference type="EMBL" id="JACSPS010000007">
    <property type="protein sequence ID" value="MBD8019104.1"/>
    <property type="molecule type" value="Genomic_DNA"/>
</dbReference>
<dbReference type="Proteomes" id="UP000626242">
    <property type="component" value="Unassembled WGS sequence"/>
</dbReference>
<sequence>MDNYEIYLGDKLIGKSDFLKNAQNIPTDKSQKLEFRPITDGIKTAYYLNGSIFSKGEIKNQRENGFWEFWHPNGQKAREGNFIDGKQNGTHKYWYDNGQLRGIGNWENGIYEGTWEIYNASGSEKTIQNYKNGKLVE</sequence>
<gene>
    <name evidence="1" type="ORF">H9628_11535</name>
</gene>
<dbReference type="InterPro" id="IPR011652">
    <property type="entry name" value="MORN_2"/>
</dbReference>
<reference evidence="1 2" key="1">
    <citation type="submission" date="2020-08" db="EMBL/GenBank/DDBJ databases">
        <title>A Genomic Blueprint of the Chicken Gut Microbiome.</title>
        <authorList>
            <person name="Gilroy R."/>
            <person name="Ravi A."/>
            <person name="Getino M."/>
            <person name="Pursley I."/>
            <person name="Horton D.L."/>
            <person name="Alikhan N.-F."/>
            <person name="Baker D."/>
            <person name="Gharbi K."/>
            <person name="Hall N."/>
            <person name="Watson M."/>
            <person name="Adriaenssens E.M."/>
            <person name="Foster-Nyarko E."/>
            <person name="Jarju S."/>
            <person name="Secka A."/>
            <person name="Antonio M."/>
            <person name="Oren A."/>
            <person name="Chaudhuri R."/>
            <person name="La Ragione R.M."/>
            <person name="Hildebrand F."/>
            <person name="Pallen M.J."/>
        </authorList>
    </citation>
    <scope>NUCLEOTIDE SEQUENCE [LARGE SCALE GENOMIC DNA]</scope>
    <source>
        <strain evidence="1 2">Sa1CVA4</strain>
    </source>
</reference>
<dbReference type="Pfam" id="PF07661">
    <property type="entry name" value="MORN_2"/>
    <property type="match status" value="3"/>
</dbReference>
<evidence type="ECO:0000313" key="1">
    <source>
        <dbReference type="EMBL" id="MBD8019104.1"/>
    </source>
</evidence>
<comment type="caution">
    <text evidence="1">The sequence shown here is derived from an EMBL/GenBank/DDBJ whole genome shotgun (WGS) entry which is preliminary data.</text>
</comment>
<dbReference type="SUPFAM" id="SSF82185">
    <property type="entry name" value="Histone H3 K4-specific methyltransferase SET7/9 N-terminal domain"/>
    <property type="match status" value="1"/>
</dbReference>
<name>A0ABR8WQ09_9FLAO</name>
<evidence type="ECO:0000313" key="2">
    <source>
        <dbReference type="Proteomes" id="UP000626242"/>
    </source>
</evidence>
<organism evidence="1 2">
    <name type="scientific">Kaistella pullorum</name>
    <dbReference type="NCBI Taxonomy" id="2763074"/>
    <lineage>
        <taxon>Bacteria</taxon>
        <taxon>Pseudomonadati</taxon>
        <taxon>Bacteroidota</taxon>
        <taxon>Flavobacteriia</taxon>
        <taxon>Flavobacteriales</taxon>
        <taxon>Weeksellaceae</taxon>
        <taxon>Chryseobacterium group</taxon>
        <taxon>Kaistella</taxon>
    </lineage>
</organism>
<proteinExistence type="predicted"/>
<protein>
    <recommendedName>
        <fullName evidence="3">MORN repeat variant</fullName>
    </recommendedName>
</protein>
<accession>A0ABR8WQ09</accession>
<keyword evidence="2" id="KW-1185">Reference proteome</keyword>
<dbReference type="Gene3D" id="3.90.930.1">
    <property type="match status" value="1"/>
</dbReference>
<dbReference type="RefSeq" id="WP_251834300.1">
    <property type="nucleotide sequence ID" value="NZ_JACSPS010000007.1"/>
</dbReference>